<comment type="caution">
    <text evidence="1">The sequence shown here is derived from an EMBL/GenBank/DDBJ whole genome shotgun (WGS) entry which is preliminary data.</text>
</comment>
<accession>A0A0F9ACQ6</accession>
<evidence type="ECO:0000313" key="1">
    <source>
        <dbReference type="EMBL" id="KKK76279.1"/>
    </source>
</evidence>
<name>A0A0F9ACQ6_9ZZZZ</name>
<dbReference type="InterPro" id="IPR008947">
    <property type="entry name" value="PLipase_C/P1_nuclease_dom_sf"/>
</dbReference>
<dbReference type="SUPFAM" id="SSF48537">
    <property type="entry name" value="Phospholipase C/P1 nuclease"/>
    <property type="match status" value="1"/>
</dbReference>
<dbReference type="AlphaFoldDB" id="A0A0F9ACQ6"/>
<organism evidence="1">
    <name type="scientific">marine sediment metagenome</name>
    <dbReference type="NCBI Taxonomy" id="412755"/>
    <lineage>
        <taxon>unclassified sequences</taxon>
        <taxon>metagenomes</taxon>
        <taxon>ecological metagenomes</taxon>
    </lineage>
</organism>
<dbReference type="GO" id="GO:0016788">
    <property type="term" value="F:hydrolase activity, acting on ester bonds"/>
    <property type="evidence" value="ECO:0007669"/>
    <property type="project" value="InterPro"/>
</dbReference>
<reference evidence="1" key="1">
    <citation type="journal article" date="2015" name="Nature">
        <title>Complex archaea that bridge the gap between prokaryotes and eukaryotes.</title>
        <authorList>
            <person name="Spang A."/>
            <person name="Saw J.H."/>
            <person name="Jorgensen S.L."/>
            <person name="Zaremba-Niedzwiedzka K."/>
            <person name="Martijn J."/>
            <person name="Lind A.E."/>
            <person name="van Eijk R."/>
            <person name="Schleper C."/>
            <person name="Guy L."/>
            <person name="Ettema T.J."/>
        </authorList>
    </citation>
    <scope>NUCLEOTIDE SEQUENCE</scope>
</reference>
<dbReference type="Gene3D" id="1.10.575.10">
    <property type="entry name" value="P1 Nuclease"/>
    <property type="match status" value="1"/>
</dbReference>
<sequence>MHSNIKYSISSALLISAIFTSTDSHAWGQNGHRIVGQIAQSHISETTKAAIQPYLDGES</sequence>
<feature type="non-terminal residue" evidence="1">
    <location>
        <position position="59"/>
    </location>
</feature>
<dbReference type="EMBL" id="LAZR01055473">
    <property type="protein sequence ID" value="KKK76279.1"/>
    <property type="molecule type" value="Genomic_DNA"/>
</dbReference>
<protein>
    <submittedName>
        <fullName evidence="1">Uncharacterized protein</fullName>
    </submittedName>
</protein>
<gene>
    <name evidence="1" type="ORF">LCGC14_2865270</name>
</gene>
<proteinExistence type="predicted"/>